<keyword evidence="2" id="KW-0812">Transmembrane</keyword>
<reference evidence="3" key="1">
    <citation type="journal article" date="2005" name="Mol. Microbiol.">
        <title>A single gene directs both production and immunity of halocin C8 in a haloarchaeal strain AS7092.</title>
        <authorList>
            <person name="Sun C."/>
            <person name="Li Y."/>
            <person name="Mei S."/>
            <person name="Lu Q."/>
            <person name="Zhou L."/>
            <person name="Xiang H."/>
        </authorList>
    </citation>
    <scope>NUCLEOTIDE SEQUENCE</scope>
    <source>
        <strain evidence="3">AS7094</strain>
        <plasmid evidence="3">pSCM201</plasmid>
    </source>
</reference>
<feature type="compositionally biased region" description="Acidic residues" evidence="1">
    <location>
        <begin position="127"/>
        <end position="147"/>
    </location>
</feature>
<feature type="region of interest" description="Disordered" evidence="1">
    <location>
        <begin position="186"/>
        <end position="212"/>
    </location>
</feature>
<dbReference type="EMBL" id="AY443099">
    <property type="protein sequence ID" value="AAS13420.1"/>
    <property type="molecule type" value="Genomic_DNA"/>
</dbReference>
<sequence>MVHMATTENSGGVRAWDSAKQFAVDRLKEETESLSPSALAEEYGCSGDHMRHCLADLAKEELVERIGHGEYTAGEQAGEQVLQHEDHTDSRDEDSPEDTEDTGNIGPSVDGPARSEDPDTTGGSPVEIEEDERAEVELSESDEEDGDGERVDVDRDGDGGRSVGVYIIAGTVLLVLAALWLSIQDQSDETPEQPGQDEEEEEAVDPDVWGAE</sequence>
<feature type="compositionally biased region" description="Acidic residues" evidence="1">
    <location>
        <begin position="91"/>
        <end position="101"/>
    </location>
</feature>
<name>Q5VIV7_9EURY</name>
<reference evidence="3" key="2">
    <citation type="journal article" date="2006" name="J. Bacteriol.">
        <title>Molecular characterization of the minimal replicon and the unidirectional theta replication of pSCM201 in extremely halophilic archaea.</title>
        <authorList>
            <person name="Sun C."/>
            <person name="Zhou M."/>
            <person name="Li Y."/>
            <person name="Xiang H."/>
        </authorList>
    </citation>
    <scope>NUCLEOTIDE SEQUENCE</scope>
    <source>
        <strain evidence="3">AS7094</strain>
        <plasmid evidence="3">pSCM201</plasmid>
    </source>
</reference>
<evidence type="ECO:0000256" key="2">
    <source>
        <dbReference type="SAM" id="Phobius"/>
    </source>
</evidence>
<organism evidence="3">
    <name type="scientific">Haloarcula sp. AS7094</name>
    <dbReference type="NCBI Taxonomy" id="262078"/>
    <lineage>
        <taxon>Archaea</taxon>
        <taxon>Methanobacteriati</taxon>
        <taxon>Methanobacteriota</taxon>
        <taxon>Stenosarchaea group</taxon>
        <taxon>Halobacteria</taxon>
        <taxon>Halobacteriales</taxon>
        <taxon>Haloarculaceae</taxon>
        <taxon>Haloarcula</taxon>
    </lineage>
</organism>
<keyword evidence="3" id="KW-0614">Plasmid</keyword>
<feature type="region of interest" description="Disordered" evidence="1">
    <location>
        <begin position="68"/>
        <end position="160"/>
    </location>
</feature>
<protein>
    <submittedName>
        <fullName evidence="3">Uncharacterized protein</fullName>
    </submittedName>
</protein>
<keyword evidence="2" id="KW-0472">Membrane</keyword>
<feature type="transmembrane region" description="Helical" evidence="2">
    <location>
        <begin position="163"/>
        <end position="183"/>
    </location>
</feature>
<accession>Q5VIV7</accession>
<evidence type="ECO:0000256" key="1">
    <source>
        <dbReference type="SAM" id="MobiDB-lite"/>
    </source>
</evidence>
<proteinExistence type="predicted"/>
<evidence type="ECO:0000313" key="3">
    <source>
        <dbReference type="EMBL" id="AAS13420.1"/>
    </source>
</evidence>
<feature type="compositionally biased region" description="Acidic residues" evidence="1">
    <location>
        <begin position="186"/>
        <end position="205"/>
    </location>
</feature>
<feature type="compositionally biased region" description="Basic and acidic residues" evidence="1">
    <location>
        <begin position="148"/>
        <end position="159"/>
    </location>
</feature>
<dbReference type="AlphaFoldDB" id="Q5VIV7"/>
<geneLocation type="plasmid" evidence="3">
    <name>pSCM201</name>
</geneLocation>
<keyword evidence="2" id="KW-1133">Transmembrane helix</keyword>